<dbReference type="OrthoDB" id="3038990at2759"/>
<organism evidence="1 2">
    <name type="scientific">Athelia psychrophila</name>
    <dbReference type="NCBI Taxonomy" id="1759441"/>
    <lineage>
        <taxon>Eukaryota</taxon>
        <taxon>Fungi</taxon>
        <taxon>Dikarya</taxon>
        <taxon>Basidiomycota</taxon>
        <taxon>Agaricomycotina</taxon>
        <taxon>Agaricomycetes</taxon>
        <taxon>Agaricomycetidae</taxon>
        <taxon>Atheliales</taxon>
        <taxon>Atheliaceae</taxon>
        <taxon>Athelia</taxon>
    </lineage>
</organism>
<protein>
    <submittedName>
        <fullName evidence="1">Uncharacterized protein</fullName>
    </submittedName>
</protein>
<evidence type="ECO:0000313" key="1">
    <source>
        <dbReference type="EMBL" id="KZP25262.1"/>
    </source>
</evidence>
<keyword evidence="2" id="KW-1185">Reference proteome</keyword>
<dbReference type="EMBL" id="KV417522">
    <property type="protein sequence ID" value="KZP25262.1"/>
    <property type="molecule type" value="Genomic_DNA"/>
</dbReference>
<gene>
    <name evidence="1" type="ORF">FIBSPDRAFT_856251</name>
</gene>
<evidence type="ECO:0000313" key="2">
    <source>
        <dbReference type="Proteomes" id="UP000076532"/>
    </source>
</evidence>
<reference evidence="1 2" key="1">
    <citation type="journal article" date="2016" name="Mol. Biol. Evol.">
        <title>Comparative Genomics of Early-Diverging Mushroom-Forming Fungi Provides Insights into the Origins of Lignocellulose Decay Capabilities.</title>
        <authorList>
            <person name="Nagy L.G."/>
            <person name="Riley R."/>
            <person name="Tritt A."/>
            <person name="Adam C."/>
            <person name="Daum C."/>
            <person name="Floudas D."/>
            <person name="Sun H."/>
            <person name="Yadav J.S."/>
            <person name="Pangilinan J."/>
            <person name="Larsson K.H."/>
            <person name="Matsuura K."/>
            <person name="Barry K."/>
            <person name="Labutti K."/>
            <person name="Kuo R."/>
            <person name="Ohm R.A."/>
            <person name="Bhattacharya S.S."/>
            <person name="Shirouzu T."/>
            <person name="Yoshinaga Y."/>
            <person name="Martin F.M."/>
            <person name="Grigoriev I.V."/>
            <person name="Hibbett D.S."/>
        </authorList>
    </citation>
    <scope>NUCLEOTIDE SEQUENCE [LARGE SCALE GENOMIC DNA]</scope>
    <source>
        <strain evidence="1 2">CBS 109695</strain>
    </source>
</reference>
<sequence length="52" mass="5567">MTSRVHRAVILGLITDGGRNAAPIEFTTIVSTTTASSDNKVLMELATKHELV</sequence>
<proteinExistence type="predicted"/>
<dbReference type="Proteomes" id="UP000076532">
    <property type="component" value="Unassembled WGS sequence"/>
</dbReference>
<name>A0A166NQ26_9AGAM</name>
<accession>A0A166NQ26</accession>
<dbReference type="AlphaFoldDB" id="A0A166NQ26"/>